<organism evidence="2 3">
    <name type="scientific">Rubrobacter tropicus</name>
    <dbReference type="NCBI Taxonomy" id="2653851"/>
    <lineage>
        <taxon>Bacteria</taxon>
        <taxon>Bacillati</taxon>
        <taxon>Actinomycetota</taxon>
        <taxon>Rubrobacteria</taxon>
        <taxon>Rubrobacterales</taxon>
        <taxon>Rubrobacteraceae</taxon>
        <taxon>Rubrobacter</taxon>
    </lineage>
</organism>
<feature type="coiled-coil region" evidence="1">
    <location>
        <begin position="7"/>
        <end position="41"/>
    </location>
</feature>
<reference evidence="2 3" key="1">
    <citation type="submission" date="2019-10" db="EMBL/GenBank/DDBJ databases">
        <title>Rubrobacter sp nov SCSIO 52090 isolated from a deep-sea sediment in the South China Sea.</title>
        <authorList>
            <person name="Chen R.W."/>
        </authorList>
    </citation>
    <scope>NUCLEOTIDE SEQUENCE [LARGE SCALE GENOMIC DNA]</scope>
    <source>
        <strain evidence="2 3">SCSIO 52909</strain>
    </source>
</reference>
<keyword evidence="1" id="KW-0175">Coiled coil</keyword>
<name>A0A6G8Q7T8_9ACTN</name>
<evidence type="ECO:0000313" key="3">
    <source>
        <dbReference type="Proteomes" id="UP000501452"/>
    </source>
</evidence>
<evidence type="ECO:0000256" key="1">
    <source>
        <dbReference type="SAM" id="Coils"/>
    </source>
</evidence>
<keyword evidence="3" id="KW-1185">Reference proteome</keyword>
<dbReference type="EMBL" id="CP045119">
    <property type="protein sequence ID" value="QIN82498.1"/>
    <property type="molecule type" value="Genomic_DNA"/>
</dbReference>
<dbReference type="KEGG" id="rub:GBA63_07455"/>
<evidence type="ECO:0000313" key="2">
    <source>
        <dbReference type="EMBL" id="QIN82498.1"/>
    </source>
</evidence>
<sequence>MSIDKVTKDYKARVKASEAMLNELEARAAEIVEQREYADDARSLIEDVRTGLDSIQADKVSTEAEMLRAMALDDNESLVGLRERYASLAEREQRLQGEIRQLAGVVESNTVNPSELAALITRLKRFNSPSVDDVVKAIRENENSTAQDAQERVTATLELLPTPAPRTTHAALMELDEGYRMNDGATLEKYLRDEDDKGNSEQATAMLAARLEARDRRAVVAARK</sequence>
<dbReference type="AlphaFoldDB" id="A0A6G8Q7T8"/>
<gene>
    <name evidence="2" type="ORF">GBA63_07455</name>
</gene>
<accession>A0A6G8Q7T8</accession>
<dbReference type="Proteomes" id="UP000501452">
    <property type="component" value="Chromosome"/>
</dbReference>
<protein>
    <submittedName>
        <fullName evidence="2">Uncharacterized protein</fullName>
    </submittedName>
</protein>
<dbReference type="RefSeq" id="WP_166174900.1">
    <property type="nucleotide sequence ID" value="NZ_CP045119.1"/>
</dbReference>
<proteinExistence type="predicted"/>